<name>A0A0K2UPJ3_LEPSM</name>
<evidence type="ECO:0000313" key="2">
    <source>
        <dbReference type="EMBL" id="CDW39787.1"/>
    </source>
</evidence>
<protein>
    <submittedName>
        <fullName evidence="2">Uncharacterized protein</fullName>
    </submittedName>
</protein>
<dbReference type="AlphaFoldDB" id="A0A0K2UPJ3"/>
<feature type="region of interest" description="Disordered" evidence="1">
    <location>
        <begin position="32"/>
        <end position="51"/>
    </location>
</feature>
<sequence>WLTVARCLDDGHGRHSPGHVPTRCGRGCWHQGCRGGKSVKRRSSKESSTRRWDSFIPGAKSHIALSTHFFL</sequence>
<reference evidence="2" key="1">
    <citation type="submission" date="2014-05" db="EMBL/GenBank/DDBJ databases">
        <authorList>
            <person name="Chronopoulou M."/>
        </authorList>
    </citation>
    <scope>NUCLEOTIDE SEQUENCE</scope>
    <source>
        <tissue evidence="2">Whole organism</tissue>
    </source>
</reference>
<evidence type="ECO:0000256" key="1">
    <source>
        <dbReference type="SAM" id="MobiDB-lite"/>
    </source>
</evidence>
<proteinExistence type="predicted"/>
<accession>A0A0K2UPJ3</accession>
<organism evidence="2">
    <name type="scientific">Lepeophtheirus salmonis</name>
    <name type="common">Salmon louse</name>
    <name type="synonym">Caligus salmonis</name>
    <dbReference type="NCBI Taxonomy" id="72036"/>
    <lineage>
        <taxon>Eukaryota</taxon>
        <taxon>Metazoa</taxon>
        <taxon>Ecdysozoa</taxon>
        <taxon>Arthropoda</taxon>
        <taxon>Crustacea</taxon>
        <taxon>Multicrustacea</taxon>
        <taxon>Hexanauplia</taxon>
        <taxon>Copepoda</taxon>
        <taxon>Siphonostomatoida</taxon>
        <taxon>Caligidae</taxon>
        <taxon>Lepeophtheirus</taxon>
    </lineage>
</organism>
<feature type="non-terminal residue" evidence="2">
    <location>
        <position position="1"/>
    </location>
</feature>
<dbReference type="EMBL" id="HACA01022426">
    <property type="protein sequence ID" value="CDW39787.1"/>
    <property type="molecule type" value="Transcribed_RNA"/>
</dbReference>